<dbReference type="EMBL" id="MLAK01000653">
    <property type="protein sequence ID" value="OHT08924.1"/>
    <property type="molecule type" value="Genomic_DNA"/>
</dbReference>
<dbReference type="Gene3D" id="2.60.40.1220">
    <property type="match status" value="2"/>
</dbReference>
<sequence length="2407" mass="275021">MCIFLLLCTSILAEEITLENQYFKQIWTLDNNKISTKQIVNKRTDGAETVIVPGEGIQEFVIALPGDDSQVYPSPIDKSNFKIAYANSENSASGNEGPASNLLDNNAQTIWHTYYGGGSGHDDRDDKENDPFYFIVDTQSPVKFQSISYQQRPNGGNGAVKDFQLYVGSSQEEVQQKIKDKQYELDDTFIENHGGKCYVNLTHEIEAQFIAIVTKGDGKYASGAEFDIYAEPLPATNYVIQSSDLTHQKHTVEGKKLVITYEPYEFRGATWNINEIVEMENDKHYLHKHLEIKCSDKSVQIDYIDLEHIKISAEDLPFSWGTPMVENVFKNLGQPFYLNTVFFGCRFPLAHTLIERKVGRVRYYTGKRFEQFETNADGYYVTWQTVTGVARSNRMEVVRNDFFSYIADISVPSPFRKQYNSWYDWMLEITEENIMVSFKEIEKGCSQFGLPPFDSYVIDDGWNNYNSEKYDVFQPTVSGTTYNEDGFWTFNNKFPNKFTPPSKFTKKISSYFGVWLGPRGGYATPGQFGKMIEDAGKGFYAPDSNDVDVASHKYVENVKNLLCSFIRDYQVNYYKLDGFTATPCSDTTHDHMVGGQNGMYFFTDLWESWIAAYKEMIQTAKDVGLTNFWISSTTFTNLSPFHLQWSNSVWIQISGDMGETIVDNLTQSCDQVLTYRDQCYWSFYDEREFQFPAKNLYNHDPIYGQAGTTLRGSMDDDYFRTFLSGCAMRGTMFWELYYTYDMIDEGDKWYVNSDVLSWTEKNKDILQHSQRFGGQPAKGEVYGYSAWEGNNGIISFRNPSGSSKEFTLILDRDAGVTEGLSTVYRSTRLQHLTFSKEENVNGVPYNYGDELKVTLQAGEYRIYEFAPQIDEKPPVIEVVKTTKENELTIRFDKYVDLTNAKFTVEGLTVKEAKLRGDLRTVRVEFEDVMTNYTIYKLSIEKVASIFGVCLDTELEFQYYALNIISSIRGEFSGTGQPILSQIIKTDSFTFKMSIKDLNGLTNCVLLHSEDNSIVAEIVNKHVKFTVGDVSLTSEGEVSDKSSFITLVRERNALIKIYIGQELDSSKWNEKMPLLETLQNIILDENNVVYNYVQIYNYGLGYDEIPIEIPLKNQFIERVFTITNEKLATYNTYNLRASDNSVFKPNPGSEEWAFTVPAYAENTLKGIEETAIDRSKWTIKANSEQSNVAQREGAAVNLIDGNPNTIWHSKYSDAGQGGHDDRKSNTDPFIITINLGEPTSFKAFSHKPRKEMSNGVIYHYEIYAADSEQQLEEAINNKEYKAKGDFKYLGTSAEPVYVNFTEEITAQFLAFVDVIENTEYGSGADFSLYKEFVPPQYHEFKSSDASVESYKLETPEEGLQRLTFTFNPVTFNKVDYTVREVYELYDDKPYMEKQVFIRCSNPTQRIVYIDLESFNLSASDLKDSWTHPNLPYDEAAAIPPFLITLGQPVYINTIFTGCRFPLNDNAIEDGVARLRYHTGKLFNELTEGTEYACWKTVFGVARSNRREVVRNDFFSYIADISVKTPLRLQYNSWYDWMLAINEENILESFKEIERGCSQFGVPPLDSYVVDDGWNNYNTEKYDVYDEEISGTTYNQGGFWEFNNKFPEGLTNPSDFARRIASNFGVWLGPRGGYRSFGQFGHMIEDAGFGYYNAEAKDIDVGSAKYQKKLGDFLNNWIKEYKINYFKLDGFAKAPCSDPTHDHATGGLNGANYYTDLWERFYKIFEMFRGTAEEEKIYNFWISITCYVNPSPFHLQWANSVWIQVSDDIGYIKIGEDSSLLDQVLTYRDNCYYKFYDYFQFQFPQRCIYNHDPIYGKWGTPLEGAFDDEQFRTFLYMCAMRGNAFFELYYTYTMLDEGDKWYINAEVLTWLRSNFETLQHSQRFGGDPGEANVYGYSAWGNDNGFIAIRNPSTEVKSYTITINRDIGVPEDIPTTYRKAVLTHETIEDIEEGKETNYGDQIEVTLQPREARIIAFQNTRDAQASQIELIRPVSNREVSVRFDKRITLNEDNFKLSRDIKIQSAALRGDLRTVTLHTETPFENNTEYTLQVRGLKDQLGNKNDSEIKFTYIAGNMIVTVPDPVTGNSTSLNDVEYTTDSFSIQLDINSHQATDGVLLSDGNNKIQVELVNNHVKFIVDTLSVESASELPQGNVKVTLVRERNTMIKIYINGVISSSAYQKDIPSVMHVKTFDLANIDVEYNSLFVVNYGLTYKDSLELNNERVLLHSATASASSSEEGHAPRLAIDDNKNTYWVSSNSVDNQNEPQELLIELDRIVNVTKLEYVPGQEGALKKYKFSISTDNLEWTDIEGEFSSNYVVDVNAAAKFIKVSGDSGEKVISVAELYLYGKEANNGESDHDDDDDDTGSSKTLDIVVIALAISVVVIAIVLAIIVHKREKLNDMKTTPLISQQ</sequence>
<evidence type="ECO:0000259" key="3">
    <source>
        <dbReference type="PROSITE" id="PS50022"/>
    </source>
</evidence>
<keyword evidence="2" id="KW-1133">Transmembrane helix</keyword>
<dbReference type="InterPro" id="IPR000421">
    <property type="entry name" value="FA58C"/>
</dbReference>
<dbReference type="InterPro" id="IPR014755">
    <property type="entry name" value="Cu-Rt/internalin_Ig-like"/>
</dbReference>
<name>A0A1J4KGJ6_9EUKA</name>
<dbReference type="Proteomes" id="UP000179807">
    <property type="component" value="Unassembled WGS sequence"/>
</dbReference>
<dbReference type="Pfam" id="PF00754">
    <property type="entry name" value="F5_F8_type_C"/>
    <property type="match status" value="3"/>
</dbReference>
<keyword evidence="2" id="KW-0812">Transmembrane</keyword>
<evidence type="ECO:0000313" key="5">
    <source>
        <dbReference type="Proteomes" id="UP000179807"/>
    </source>
</evidence>
<comment type="caution">
    <text evidence="4">The sequence shown here is derived from an EMBL/GenBank/DDBJ whole genome shotgun (WGS) entry which is preliminary data.</text>
</comment>
<dbReference type="GeneID" id="94837206"/>
<feature type="domain" description="F5/8 type C" evidence="3">
    <location>
        <begin position="1159"/>
        <end position="1330"/>
    </location>
</feature>
<dbReference type="OrthoDB" id="413121at2759"/>
<dbReference type="PROSITE" id="PS50022">
    <property type="entry name" value="FA58C_3"/>
    <property type="match status" value="3"/>
</dbReference>
<keyword evidence="1" id="KW-0732">Signal</keyword>
<accession>A0A1J4KGJ6</accession>
<gene>
    <name evidence="4" type="ORF">TRFO_22330</name>
</gene>
<organism evidence="4 5">
    <name type="scientific">Tritrichomonas foetus</name>
    <dbReference type="NCBI Taxonomy" id="1144522"/>
    <lineage>
        <taxon>Eukaryota</taxon>
        <taxon>Metamonada</taxon>
        <taxon>Parabasalia</taxon>
        <taxon>Tritrichomonadida</taxon>
        <taxon>Tritrichomonadidae</taxon>
        <taxon>Tritrichomonas</taxon>
    </lineage>
</organism>
<keyword evidence="5" id="KW-1185">Reference proteome</keyword>
<proteinExistence type="predicted"/>
<evidence type="ECO:0000256" key="2">
    <source>
        <dbReference type="SAM" id="Phobius"/>
    </source>
</evidence>
<dbReference type="RefSeq" id="XP_068362060.1">
    <property type="nucleotide sequence ID" value="XM_068502502.1"/>
</dbReference>
<dbReference type="SUPFAM" id="SSF51445">
    <property type="entry name" value="(Trans)glycosidases"/>
    <property type="match status" value="2"/>
</dbReference>
<dbReference type="Gene3D" id="2.60.120.260">
    <property type="entry name" value="Galactose-binding domain-like"/>
    <property type="match status" value="3"/>
</dbReference>
<dbReference type="Gene3D" id="3.20.20.70">
    <property type="entry name" value="Aldolase class I"/>
    <property type="match status" value="2"/>
</dbReference>
<feature type="domain" description="F5/8 type C" evidence="3">
    <location>
        <begin position="63"/>
        <end position="231"/>
    </location>
</feature>
<evidence type="ECO:0000313" key="4">
    <source>
        <dbReference type="EMBL" id="OHT08924.1"/>
    </source>
</evidence>
<keyword evidence="2" id="KW-0472">Membrane</keyword>
<protein>
    <recommendedName>
        <fullName evidence="3">F5/8 type C domain-containing protein</fullName>
    </recommendedName>
</protein>
<dbReference type="InterPro" id="IPR017853">
    <property type="entry name" value="GH"/>
</dbReference>
<dbReference type="InterPro" id="IPR008979">
    <property type="entry name" value="Galactose-bd-like_sf"/>
</dbReference>
<dbReference type="InterPro" id="IPR013785">
    <property type="entry name" value="Aldolase_TIM"/>
</dbReference>
<evidence type="ECO:0000256" key="1">
    <source>
        <dbReference type="ARBA" id="ARBA00022729"/>
    </source>
</evidence>
<reference evidence="4" key="1">
    <citation type="submission" date="2016-10" db="EMBL/GenBank/DDBJ databases">
        <authorList>
            <person name="Benchimol M."/>
            <person name="Almeida L.G."/>
            <person name="Vasconcelos A.T."/>
            <person name="Perreira-Neves A."/>
            <person name="Rosa I.A."/>
            <person name="Tasca T."/>
            <person name="Bogo M.R."/>
            <person name="de Souza W."/>
        </authorList>
    </citation>
    <scope>NUCLEOTIDE SEQUENCE [LARGE SCALE GENOMIC DNA]</scope>
    <source>
        <strain evidence="4">K</strain>
    </source>
</reference>
<feature type="domain" description="F5/8 type C" evidence="3">
    <location>
        <begin position="2208"/>
        <end position="2345"/>
    </location>
</feature>
<dbReference type="SUPFAM" id="SSF49785">
    <property type="entry name" value="Galactose-binding domain-like"/>
    <property type="match status" value="3"/>
</dbReference>
<feature type="transmembrane region" description="Helical" evidence="2">
    <location>
        <begin position="2369"/>
        <end position="2389"/>
    </location>
</feature>
<dbReference type="VEuPathDB" id="TrichDB:TRFO_22330"/>